<evidence type="ECO:0000313" key="8">
    <source>
        <dbReference type="EMBL" id="SHH84126.1"/>
    </source>
</evidence>
<name>A0A1M5W9E7_9BURK</name>
<protein>
    <recommendedName>
        <fullName evidence="3">peptidylprolyl isomerase</fullName>
        <ecNumber evidence="3">5.2.1.8</ecNumber>
    </recommendedName>
</protein>
<dbReference type="PROSITE" id="PS50198">
    <property type="entry name" value="PPIC_PPIASE_2"/>
    <property type="match status" value="1"/>
</dbReference>
<dbReference type="SUPFAM" id="SSF54534">
    <property type="entry name" value="FKBP-like"/>
    <property type="match status" value="1"/>
</dbReference>
<dbReference type="PANTHER" id="PTHR47245:SF2">
    <property type="entry name" value="PEPTIDYL-PROLYL CIS-TRANS ISOMERASE HP_0175-RELATED"/>
    <property type="match status" value="1"/>
</dbReference>
<keyword evidence="5 6" id="KW-0413">Isomerase</keyword>
<evidence type="ECO:0000256" key="5">
    <source>
        <dbReference type="ARBA" id="ARBA00023235"/>
    </source>
</evidence>
<dbReference type="EMBL" id="FQXE01000005">
    <property type="protein sequence ID" value="SHH84126.1"/>
    <property type="molecule type" value="Genomic_DNA"/>
</dbReference>
<evidence type="ECO:0000256" key="1">
    <source>
        <dbReference type="ARBA" id="ARBA00000971"/>
    </source>
</evidence>
<organism evidence="8 9">
    <name type="scientific">Pollutimonas bauzanensis</name>
    <dbReference type="NCBI Taxonomy" id="658167"/>
    <lineage>
        <taxon>Bacteria</taxon>
        <taxon>Pseudomonadati</taxon>
        <taxon>Pseudomonadota</taxon>
        <taxon>Betaproteobacteria</taxon>
        <taxon>Burkholderiales</taxon>
        <taxon>Alcaligenaceae</taxon>
        <taxon>Pollutimonas</taxon>
    </lineage>
</organism>
<dbReference type="InterPro" id="IPR027304">
    <property type="entry name" value="Trigger_fact/SurA_dom_sf"/>
</dbReference>
<comment type="similarity">
    <text evidence="2">Belongs to the PpiC/parvulin rotamase family.</text>
</comment>
<evidence type="ECO:0000256" key="2">
    <source>
        <dbReference type="ARBA" id="ARBA00007656"/>
    </source>
</evidence>
<feature type="domain" description="PpiC" evidence="7">
    <location>
        <begin position="92"/>
        <end position="192"/>
    </location>
</feature>
<dbReference type="InterPro" id="IPR000297">
    <property type="entry name" value="PPIase_PpiC"/>
</dbReference>
<dbReference type="STRING" id="658167.SAMN04488135_105148"/>
<keyword evidence="4 6" id="KW-0697">Rotamase</keyword>
<dbReference type="Pfam" id="PF00639">
    <property type="entry name" value="Rotamase"/>
    <property type="match status" value="1"/>
</dbReference>
<evidence type="ECO:0000313" key="9">
    <source>
        <dbReference type="Proteomes" id="UP000184226"/>
    </source>
</evidence>
<reference evidence="8 9" key="1">
    <citation type="submission" date="2016-11" db="EMBL/GenBank/DDBJ databases">
        <authorList>
            <person name="Jaros S."/>
            <person name="Januszkiewicz K."/>
            <person name="Wedrychowicz H."/>
        </authorList>
    </citation>
    <scope>NUCLEOTIDE SEQUENCE [LARGE SCALE GENOMIC DNA]</scope>
    <source>
        <strain evidence="8 9">CGMCC 1.10190</strain>
    </source>
</reference>
<dbReference type="InterPro" id="IPR050245">
    <property type="entry name" value="PrsA_foldase"/>
</dbReference>
<dbReference type="Gene3D" id="1.10.4030.10">
    <property type="entry name" value="Porin chaperone SurA, peptide-binding domain"/>
    <property type="match status" value="1"/>
</dbReference>
<dbReference type="PROSITE" id="PS01096">
    <property type="entry name" value="PPIC_PPIASE_1"/>
    <property type="match status" value="1"/>
</dbReference>
<dbReference type="InterPro" id="IPR046357">
    <property type="entry name" value="PPIase_dom_sf"/>
</dbReference>
<evidence type="ECO:0000256" key="4">
    <source>
        <dbReference type="ARBA" id="ARBA00023110"/>
    </source>
</evidence>
<gene>
    <name evidence="8" type="ORF">SAMN04488135_105148</name>
</gene>
<dbReference type="RefSeq" id="WP_073103254.1">
    <property type="nucleotide sequence ID" value="NZ_FQXE01000005.1"/>
</dbReference>
<evidence type="ECO:0000256" key="6">
    <source>
        <dbReference type="PROSITE-ProRule" id="PRU00278"/>
    </source>
</evidence>
<dbReference type="EC" id="5.2.1.8" evidence="3"/>
<dbReference type="SUPFAM" id="SSF109998">
    <property type="entry name" value="Triger factor/SurA peptide-binding domain-like"/>
    <property type="match status" value="1"/>
</dbReference>
<comment type="catalytic activity">
    <reaction evidence="1">
        <text>[protein]-peptidylproline (omega=180) = [protein]-peptidylproline (omega=0)</text>
        <dbReference type="Rhea" id="RHEA:16237"/>
        <dbReference type="Rhea" id="RHEA-COMP:10747"/>
        <dbReference type="Rhea" id="RHEA-COMP:10748"/>
        <dbReference type="ChEBI" id="CHEBI:83833"/>
        <dbReference type="ChEBI" id="CHEBI:83834"/>
        <dbReference type="EC" id="5.2.1.8"/>
    </reaction>
</comment>
<dbReference type="Gene3D" id="3.10.50.40">
    <property type="match status" value="1"/>
</dbReference>
<dbReference type="GO" id="GO:0003755">
    <property type="term" value="F:peptidyl-prolyl cis-trans isomerase activity"/>
    <property type="evidence" value="ECO:0007669"/>
    <property type="project" value="UniProtKB-KW"/>
</dbReference>
<proteinExistence type="inferred from homology"/>
<dbReference type="OrthoDB" id="9769613at2"/>
<accession>A0A1M5W9E7</accession>
<dbReference type="Proteomes" id="UP000184226">
    <property type="component" value="Unassembled WGS sequence"/>
</dbReference>
<dbReference type="AlphaFoldDB" id="A0A1M5W9E7"/>
<evidence type="ECO:0000256" key="3">
    <source>
        <dbReference type="ARBA" id="ARBA00013194"/>
    </source>
</evidence>
<dbReference type="PANTHER" id="PTHR47245">
    <property type="entry name" value="PEPTIDYLPROLYL ISOMERASE"/>
    <property type="match status" value="1"/>
</dbReference>
<dbReference type="InterPro" id="IPR023058">
    <property type="entry name" value="PPIase_PpiC_CS"/>
</dbReference>
<sequence>MSISVNGVEITDSAIERELPRHRQAKHPIKQALDELVLRTLLLQEAERLGIAAESDDARIEALLARELRVPQPDESACLTFYRNQPALFTQGELVEARHILFQVTPSVPLDLLRETGEAILAELRARPERFGELAHKYSNCPSGRDGGKLGPLVRGQTVPEFEDFVFRLAEGEMGKGLLETRFGLHIVQATRRVEGTLLPFDLVRAQISDRLGTQSWQRAVHQYLKILVGRADLQGVTLEAADTPLVQ</sequence>
<evidence type="ECO:0000259" key="7">
    <source>
        <dbReference type="PROSITE" id="PS50198"/>
    </source>
</evidence>
<keyword evidence="9" id="KW-1185">Reference proteome</keyword>